<dbReference type="AlphaFoldDB" id="A0A9D2D3K2"/>
<evidence type="ECO:0000256" key="2">
    <source>
        <dbReference type="ARBA" id="ARBA00007639"/>
    </source>
</evidence>
<evidence type="ECO:0000256" key="4">
    <source>
        <dbReference type="SAM" id="SignalP"/>
    </source>
</evidence>
<reference evidence="6" key="2">
    <citation type="submission" date="2021-04" db="EMBL/GenBank/DDBJ databases">
        <authorList>
            <person name="Gilroy R."/>
        </authorList>
    </citation>
    <scope>NUCLEOTIDE SEQUENCE</scope>
    <source>
        <strain evidence="6">CHK192-9172</strain>
    </source>
</reference>
<proteinExistence type="inferred from homology"/>
<feature type="signal peptide" evidence="4">
    <location>
        <begin position="1"/>
        <end position="22"/>
    </location>
</feature>
<comment type="subcellular location">
    <subcellularLocation>
        <location evidence="1">Cell envelope</location>
    </subcellularLocation>
</comment>
<evidence type="ECO:0000313" key="6">
    <source>
        <dbReference type="EMBL" id="HIZ07880.1"/>
    </source>
</evidence>
<dbReference type="PANTHER" id="PTHR46847">
    <property type="entry name" value="D-ALLOSE-BINDING PERIPLASMIC PROTEIN-RELATED"/>
    <property type="match status" value="1"/>
</dbReference>
<keyword evidence="3 4" id="KW-0732">Signal</keyword>
<evidence type="ECO:0000259" key="5">
    <source>
        <dbReference type="Pfam" id="PF13407"/>
    </source>
</evidence>
<protein>
    <submittedName>
        <fullName evidence="6">Sugar ABC transporter substrate-binding protein</fullName>
    </submittedName>
</protein>
<dbReference type="InterPro" id="IPR028082">
    <property type="entry name" value="Peripla_BP_I"/>
</dbReference>
<dbReference type="GO" id="GO:0030246">
    <property type="term" value="F:carbohydrate binding"/>
    <property type="evidence" value="ECO:0007669"/>
    <property type="project" value="UniProtKB-ARBA"/>
</dbReference>
<evidence type="ECO:0000256" key="1">
    <source>
        <dbReference type="ARBA" id="ARBA00004196"/>
    </source>
</evidence>
<evidence type="ECO:0000256" key="3">
    <source>
        <dbReference type="ARBA" id="ARBA00022729"/>
    </source>
</evidence>
<dbReference type="Gene3D" id="3.40.50.2300">
    <property type="match status" value="2"/>
</dbReference>
<gene>
    <name evidence="6" type="ORF">IAA08_08095</name>
</gene>
<feature type="chain" id="PRO_5038933470" evidence="4">
    <location>
        <begin position="23"/>
        <end position="377"/>
    </location>
</feature>
<organism evidence="6 7">
    <name type="scientific">Candidatus Eubacterium avistercoris</name>
    <dbReference type="NCBI Taxonomy" id="2838567"/>
    <lineage>
        <taxon>Bacteria</taxon>
        <taxon>Bacillati</taxon>
        <taxon>Bacillota</taxon>
        <taxon>Clostridia</taxon>
        <taxon>Eubacteriales</taxon>
        <taxon>Eubacteriaceae</taxon>
        <taxon>Eubacterium</taxon>
    </lineage>
</organism>
<comment type="caution">
    <text evidence="6">The sequence shown here is derived from an EMBL/GenBank/DDBJ whole genome shotgun (WGS) entry which is preliminary data.</text>
</comment>
<dbReference type="SUPFAM" id="SSF53822">
    <property type="entry name" value="Periplasmic binding protein-like I"/>
    <property type="match status" value="1"/>
</dbReference>
<dbReference type="Pfam" id="PF13407">
    <property type="entry name" value="Peripla_BP_4"/>
    <property type="match status" value="1"/>
</dbReference>
<evidence type="ECO:0000313" key="7">
    <source>
        <dbReference type="Proteomes" id="UP000824024"/>
    </source>
</evidence>
<accession>A0A9D2D3K2</accession>
<dbReference type="CDD" id="cd01536">
    <property type="entry name" value="PBP1_ABC_sugar_binding-like"/>
    <property type="match status" value="1"/>
</dbReference>
<feature type="domain" description="Periplasmic binding protein" evidence="5">
    <location>
        <begin position="48"/>
        <end position="314"/>
    </location>
</feature>
<dbReference type="Proteomes" id="UP000824024">
    <property type="component" value="Unassembled WGS sequence"/>
</dbReference>
<comment type="similarity">
    <text evidence="2">Belongs to the bacterial solute-binding protein 2 family.</text>
</comment>
<dbReference type="GO" id="GO:0030313">
    <property type="term" value="C:cell envelope"/>
    <property type="evidence" value="ECO:0007669"/>
    <property type="project" value="UniProtKB-SubCell"/>
</dbReference>
<dbReference type="EMBL" id="DXCH01000221">
    <property type="protein sequence ID" value="HIZ07880.1"/>
    <property type="molecule type" value="Genomic_DNA"/>
</dbReference>
<name>A0A9D2D3K2_9FIRM</name>
<reference evidence="6" key="1">
    <citation type="journal article" date="2021" name="PeerJ">
        <title>Extensive microbial diversity within the chicken gut microbiome revealed by metagenomics and culture.</title>
        <authorList>
            <person name="Gilroy R."/>
            <person name="Ravi A."/>
            <person name="Getino M."/>
            <person name="Pursley I."/>
            <person name="Horton D.L."/>
            <person name="Alikhan N.F."/>
            <person name="Baker D."/>
            <person name="Gharbi K."/>
            <person name="Hall N."/>
            <person name="Watson M."/>
            <person name="Adriaenssens E.M."/>
            <person name="Foster-Nyarko E."/>
            <person name="Jarju S."/>
            <person name="Secka A."/>
            <person name="Antonio M."/>
            <person name="Oren A."/>
            <person name="Chaudhuri R.R."/>
            <person name="La Ragione R."/>
            <person name="Hildebrand F."/>
            <person name="Pallen M.J."/>
        </authorList>
    </citation>
    <scope>NUCLEOTIDE SEQUENCE</scope>
    <source>
        <strain evidence="6">CHK192-9172</strain>
    </source>
</reference>
<dbReference type="InterPro" id="IPR025997">
    <property type="entry name" value="SBP_2_dom"/>
</dbReference>
<dbReference type="PROSITE" id="PS51257">
    <property type="entry name" value="PROKAR_LIPOPROTEIN"/>
    <property type="match status" value="1"/>
</dbReference>
<dbReference type="PANTHER" id="PTHR46847:SF1">
    <property type="entry name" value="D-ALLOSE-BINDING PERIPLASMIC PROTEIN-RELATED"/>
    <property type="match status" value="1"/>
</dbReference>
<sequence>MKKRLAKLISLSLVGVMAISLAACGGGNSENNNSSAGGEKGAKSDVTVGIVVKTATNAHFQDIAYGAAIAGEDLGVNVEIDNTATESDIEGQITKCENLISKGVDALILTPNDSKGVSGAVEAAHTAGIPFVTVDTEIDNIWGDNVKEYLPNYIGVDHTQMAYEMIHQVLEEMGGKGNVVILRGMDAASSSQERTAGIEKAISEFPDVNVVESQSANYDQDTAATKMANILQAHSDVDAVFCCNDLMAMGAITALKEQGKEVGGDNGVIVTGIDGNVIALESIKNGELYATAYDWSILQGYYAVEQAVALINDEEVPETTMTPDTVITSENIDDYLPHGEELSQWKMGTAVGEISDYMRNFIEMGEGLSSSGDAKAE</sequence>